<evidence type="ECO:0000256" key="1">
    <source>
        <dbReference type="SAM" id="MobiDB-lite"/>
    </source>
</evidence>
<accession>A0AAE1N7E0</accession>
<sequence>MANDKEIVIKEEDPKAPSFVFPFFPNFKFDLPFLKPNPSKPVEASGKEAERRTATTVGDEGIGSNSAKPSFVRFPKTQLVVPPPLETEAEESSKTSNPIILWQVYAFGAILVSRWIWARWTERRPKGRNPNDEDSQNRPSSDQNEGRPSDNE</sequence>
<dbReference type="EMBL" id="JAWXYG010000001">
    <property type="protein sequence ID" value="KAK4283975.1"/>
    <property type="molecule type" value="Genomic_DNA"/>
</dbReference>
<reference evidence="3" key="1">
    <citation type="submission" date="2023-10" db="EMBL/GenBank/DDBJ databases">
        <title>Chromosome-level genome of the transformable northern wattle, Acacia crassicarpa.</title>
        <authorList>
            <person name="Massaro I."/>
            <person name="Sinha N.R."/>
            <person name="Poethig S."/>
            <person name="Leichty A.R."/>
        </authorList>
    </citation>
    <scope>NUCLEOTIDE SEQUENCE</scope>
    <source>
        <strain evidence="3">Acra3RX</strain>
        <tissue evidence="3">Leaf</tissue>
    </source>
</reference>
<feature type="region of interest" description="Disordered" evidence="1">
    <location>
        <begin position="122"/>
        <end position="152"/>
    </location>
</feature>
<keyword evidence="2" id="KW-0812">Transmembrane</keyword>
<keyword evidence="4" id="KW-1185">Reference proteome</keyword>
<proteinExistence type="predicted"/>
<feature type="transmembrane region" description="Helical" evidence="2">
    <location>
        <begin position="99"/>
        <end position="117"/>
    </location>
</feature>
<comment type="caution">
    <text evidence="3">The sequence shown here is derived from an EMBL/GenBank/DDBJ whole genome shotgun (WGS) entry which is preliminary data.</text>
</comment>
<dbReference type="PANTHER" id="PTHR36374">
    <property type="entry name" value="OS01G0969000 PROTEIN"/>
    <property type="match status" value="1"/>
</dbReference>
<organism evidence="3 4">
    <name type="scientific">Acacia crassicarpa</name>
    <name type="common">northern wattle</name>
    <dbReference type="NCBI Taxonomy" id="499986"/>
    <lineage>
        <taxon>Eukaryota</taxon>
        <taxon>Viridiplantae</taxon>
        <taxon>Streptophyta</taxon>
        <taxon>Embryophyta</taxon>
        <taxon>Tracheophyta</taxon>
        <taxon>Spermatophyta</taxon>
        <taxon>Magnoliopsida</taxon>
        <taxon>eudicotyledons</taxon>
        <taxon>Gunneridae</taxon>
        <taxon>Pentapetalae</taxon>
        <taxon>rosids</taxon>
        <taxon>fabids</taxon>
        <taxon>Fabales</taxon>
        <taxon>Fabaceae</taxon>
        <taxon>Caesalpinioideae</taxon>
        <taxon>mimosoid clade</taxon>
        <taxon>Acacieae</taxon>
        <taxon>Acacia</taxon>
    </lineage>
</organism>
<dbReference type="PANTHER" id="PTHR36374:SF1">
    <property type="entry name" value="OS01G0969000 PROTEIN"/>
    <property type="match status" value="1"/>
</dbReference>
<keyword evidence="2" id="KW-0472">Membrane</keyword>
<evidence type="ECO:0000256" key="2">
    <source>
        <dbReference type="SAM" id="Phobius"/>
    </source>
</evidence>
<keyword evidence="2" id="KW-1133">Transmembrane helix</keyword>
<dbReference type="Proteomes" id="UP001293593">
    <property type="component" value="Unassembled WGS sequence"/>
</dbReference>
<gene>
    <name evidence="3" type="ORF">QN277_000870</name>
</gene>
<name>A0AAE1N7E0_9FABA</name>
<protein>
    <submittedName>
        <fullName evidence="3">Uncharacterized protein</fullName>
    </submittedName>
</protein>
<dbReference type="AlphaFoldDB" id="A0AAE1N7E0"/>
<evidence type="ECO:0000313" key="4">
    <source>
        <dbReference type="Proteomes" id="UP001293593"/>
    </source>
</evidence>
<evidence type="ECO:0000313" key="3">
    <source>
        <dbReference type="EMBL" id="KAK4283975.1"/>
    </source>
</evidence>
<feature type="region of interest" description="Disordered" evidence="1">
    <location>
        <begin position="38"/>
        <end position="70"/>
    </location>
</feature>
<dbReference type="GO" id="GO:0009507">
    <property type="term" value="C:chloroplast"/>
    <property type="evidence" value="ECO:0007669"/>
    <property type="project" value="TreeGrafter"/>
</dbReference>